<name>A0A8J4TW07_CLAMG</name>
<gene>
    <name evidence="1" type="primary">soj</name>
    <name evidence="1" type="ORF">DAT39_011405</name>
</gene>
<evidence type="ECO:0000313" key="1">
    <source>
        <dbReference type="EMBL" id="KAF5898894.1"/>
    </source>
</evidence>
<accession>A0A8J4TW07</accession>
<evidence type="ECO:0000313" key="2">
    <source>
        <dbReference type="Proteomes" id="UP000727407"/>
    </source>
</evidence>
<keyword evidence="2" id="KW-1185">Reference proteome</keyword>
<proteinExistence type="predicted"/>
<reference evidence="1" key="1">
    <citation type="submission" date="2020-07" db="EMBL/GenBank/DDBJ databases">
        <title>Clarias magur genome sequencing, assembly and annotation.</title>
        <authorList>
            <person name="Kushwaha B."/>
            <person name="Kumar R."/>
            <person name="Das P."/>
            <person name="Joshi C.G."/>
            <person name="Kumar D."/>
            <person name="Nagpure N.S."/>
            <person name="Pandey M."/>
            <person name="Agarwal S."/>
            <person name="Srivastava S."/>
            <person name="Singh M."/>
            <person name="Sahoo L."/>
            <person name="Jayasankar P."/>
            <person name="Meher P.K."/>
            <person name="Koringa P.G."/>
            <person name="Iquebal M.A."/>
            <person name="Das S.P."/>
            <person name="Bit A."/>
            <person name="Patnaik S."/>
            <person name="Patel N."/>
            <person name="Shah T.M."/>
            <person name="Hinsu A."/>
            <person name="Jena J.K."/>
        </authorList>
    </citation>
    <scope>NUCLEOTIDE SEQUENCE</scope>
    <source>
        <strain evidence="1">CIFAMagur01</strain>
        <tissue evidence="1">Testis</tissue>
    </source>
</reference>
<dbReference type="Proteomes" id="UP000727407">
    <property type="component" value="Unassembled WGS sequence"/>
</dbReference>
<organism evidence="1 2">
    <name type="scientific">Clarias magur</name>
    <name type="common">Asian catfish</name>
    <name type="synonym">Macropteronotus magur</name>
    <dbReference type="NCBI Taxonomy" id="1594786"/>
    <lineage>
        <taxon>Eukaryota</taxon>
        <taxon>Metazoa</taxon>
        <taxon>Chordata</taxon>
        <taxon>Craniata</taxon>
        <taxon>Vertebrata</taxon>
        <taxon>Euteleostomi</taxon>
        <taxon>Actinopterygii</taxon>
        <taxon>Neopterygii</taxon>
        <taxon>Teleostei</taxon>
        <taxon>Ostariophysi</taxon>
        <taxon>Siluriformes</taxon>
        <taxon>Clariidae</taxon>
        <taxon>Clarias</taxon>
    </lineage>
</organism>
<dbReference type="EMBL" id="QNUK01000184">
    <property type="protein sequence ID" value="KAF5898894.1"/>
    <property type="molecule type" value="Genomic_DNA"/>
</dbReference>
<dbReference type="AlphaFoldDB" id="A0A8J4TW07"/>
<protein>
    <submittedName>
        <fullName evidence="1">Sporulation initiation inhibitor protein Soj</fullName>
    </submittedName>
</protein>
<sequence length="89" mass="9990">MDGEPLADPGPTRKIVSQLFLEPQGNQTLWLGIEKSQRSKYVYIYVIVTGSNTSTSALLTLFKMFHSHEVEQCFSSQVEEILAKGNSLR</sequence>
<comment type="caution">
    <text evidence="1">The sequence shown here is derived from an EMBL/GenBank/DDBJ whole genome shotgun (WGS) entry which is preliminary data.</text>
</comment>